<comment type="caution">
    <text evidence="1">The sequence shown here is derived from an EMBL/GenBank/DDBJ whole genome shotgun (WGS) entry which is preliminary data.</text>
</comment>
<evidence type="ECO:0000313" key="1">
    <source>
        <dbReference type="EMBL" id="KAJ1104254.1"/>
    </source>
</evidence>
<name>A0AAV7MP35_PLEWA</name>
<protein>
    <submittedName>
        <fullName evidence="1">Uncharacterized protein</fullName>
    </submittedName>
</protein>
<dbReference type="Proteomes" id="UP001066276">
    <property type="component" value="Chromosome 9"/>
</dbReference>
<gene>
    <name evidence="1" type="ORF">NDU88_001666</name>
</gene>
<evidence type="ECO:0000313" key="2">
    <source>
        <dbReference type="Proteomes" id="UP001066276"/>
    </source>
</evidence>
<reference evidence="1" key="1">
    <citation type="journal article" date="2022" name="bioRxiv">
        <title>Sequencing and chromosome-scale assembly of the giantPleurodeles waltlgenome.</title>
        <authorList>
            <person name="Brown T."/>
            <person name="Elewa A."/>
            <person name="Iarovenko S."/>
            <person name="Subramanian E."/>
            <person name="Araus A.J."/>
            <person name="Petzold A."/>
            <person name="Susuki M."/>
            <person name="Suzuki K.-i.T."/>
            <person name="Hayashi T."/>
            <person name="Toyoda A."/>
            <person name="Oliveira C."/>
            <person name="Osipova E."/>
            <person name="Leigh N.D."/>
            <person name="Simon A."/>
            <person name="Yun M.H."/>
        </authorList>
    </citation>
    <scope>NUCLEOTIDE SEQUENCE</scope>
    <source>
        <strain evidence="1">20211129_DDA</strain>
        <tissue evidence="1">Liver</tissue>
    </source>
</reference>
<sequence length="162" mass="17885">MSTYPLFSISCNNAKPTLKAPEREEDKEVDQEKVISTARAGATDDVTIPNTTLDPVVESSSPAMFDLILPSASINKYVTAFPCVPSPSNHSSTCKVPVTFSTEEWMRQVLEELRAIKISQEVAHKVTKGQLSQLNTHLTHLSTRLTQVEQRVSDLEDTGRQA</sequence>
<keyword evidence="2" id="KW-1185">Reference proteome</keyword>
<proteinExistence type="predicted"/>
<dbReference type="EMBL" id="JANPWB010000013">
    <property type="protein sequence ID" value="KAJ1104254.1"/>
    <property type="molecule type" value="Genomic_DNA"/>
</dbReference>
<organism evidence="1 2">
    <name type="scientific">Pleurodeles waltl</name>
    <name type="common">Iberian ribbed newt</name>
    <dbReference type="NCBI Taxonomy" id="8319"/>
    <lineage>
        <taxon>Eukaryota</taxon>
        <taxon>Metazoa</taxon>
        <taxon>Chordata</taxon>
        <taxon>Craniata</taxon>
        <taxon>Vertebrata</taxon>
        <taxon>Euteleostomi</taxon>
        <taxon>Amphibia</taxon>
        <taxon>Batrachia</taxon>
        <taxon>Caudata</taxon>
        <taxon>Salamandroidea</taxon>
        <taxon>Salamandridae</taxon>
        <taxon>Pleurodelinae</taxon>
        <taxon>Pleurodeles</taxon>
    </lineage>
</organism>
<accession>A0AAV7MP35</accession>
<dbReference type="AlphaFoldDB" id="A0AAV7MP35"/>